<dbReference type="AlphaFoldDB" id="A0A644VW01"/>
<name>A0A644VW01_9ZZZZ</name>
<dbReference type="InterPro" id="IPR006674">
    <property type="entry name" value="HD_domain"/>
</dbReference>
<evidence type="ECO:0000259" key="1">
    <source>
        <dbReference type="Pfam" id="PF13023"/>
    </source>
</evidence>
<organism evidence="2">
    <name type="scientific">bioreactor metagenome</name>
    <dbReference type="NCBI Taxonomy" id="1076179"/>
    <lineage>
        <taxon>unclassified sequences</taxon>
        <taxon>metagenomes</taxon>
        <taxon>ecological metagenomes</taxon>
    </lineage>
</organism>
<dbReference type="Gene3D" id="1.10.3210.10">
    <property type="entry name" value="Hypothetical protein af1432"/>
    <property type="match status" value="2"/>
</dbReference>
<evidence type="ECO:0000313" key="2">
    <source>
        <dbReference type="EMBL" id="MPL94632.1"/>
    </source>
</evidence>
<gene>
    <name evidence="2" type="ORF">SDC9_40787</name>
</gene>
<sequence>MEIETQNLVLSKALIEFIFEAAHIQRWNDHIRPQGFTELDKQAHKMMILYVLARYEEKEHDAKLDWQVLIEGGIFELFHRIVLTDIKPPVFHELMRCSGPALNKWVYDELLRRVPELGGAEFFQRLQTYFDKKTNLKEKKILRAAHYLATEWEFRIVYHLNQGIYGLEETKRAIANELEDHYDLAGVKKIALGGKTRSFIDLVGQLRFQKRWSQSPRVPETSVMGHVLIVATLSYFCALSMGACKQRLVNDFLGGLWHDLPEVLTRDIISPIKRSIKGLDELIKEIEKRQVAEKILPLLPSEWHQDIINFTSNEFANRILLNGQLKTIKGDIPYKYNTDKYNAVDGALLKGCDHLAAFMEAWLSIEHGITSKHLASAAIQLRKEYTGCKIAGIPFGEIYKQFK</sequence>
<accession>A0A644VW01</accession>
<protein>
    <recommendedName>
        <fullName evidence="1">HD domain-containing protein</fullName>
    </recommendedName>
</protein>
<dbReference type="EMBL" id="VSSQ01000436">
    <property type="protein sequence ID" value="MPL94632.1"/>
    <property type="molecule type" value="Genomic_DNA"/>
</dbReference>
<proteinExistence type="predicted"/>
<feature type="domain" description="HD" evidence="1">
    <location>
        <begin position="203"/>
        <end position="378"/>
    </location>
</feature>
<comment type="caution">
    <text evidence="2">The sequence shown here is derived from an EMBL/GenBank/DDBJ whole genome shotgun (WGS) entry which is preliminary data.</text>
</comment>
<dbReference type="SUPFAM" id="SSF109604">
    <property type="entry name" value="HD-domain/PDEase-like"/>
    <property type="match status" value="1"/>
</dbReference>
<reference evidence="2" key="1">
    <citation type="submission" date="2019-08" db="EMBL/GenBank/DDBJ databases">
        <authorList>
            <person name="Kucharzyk K."/>
            <person name="Murdoch R.W."/>
            <person name="Higgins S."/>
            <person name="Loffler F."/>
        </authorList>
    </citation>
    <scope>NUCLEOTIDE SEQUENCE</scope>
</reference>
<dbReference type="Pfam" id="PF13023">
    <property type="entry name" value="HD_3"/>
    <property type="match status" value="1"/>
</dbReference>